<dbReference type="SMART" id="SM00984">
    <property type="entry name" value="UDPG_MGDP_dh_C"/>
    <property type="match status" value="1"/>
</dbReference>
<dbReference type="InterPro" id="IPR014026">
    <property type="entry name" value="UDP-Glc/GDP-Man_DH_dimer"/>
</dbReference>
<dbReference type="NCBIfam" id="TIGR03026">
    <property type="entry name" value="NDP-sugDHase"/>
    <property type="match status" value="1"/>
</dbReference>
<reference evidence="6 7" key="1">
    <citation type="submission" date="2019-03" db="EMBL/GenBank/DDBJ databases">
        <title>Genomic Encyclopedia of Type Strains, Phase IV (KMG-IV): sequencing the most valuable type-strain genomes for metagenomic binning, comparative biology and taxonomic classification.</title>
        <authorList>
            <person name="Goeker M."/>
        </authorList>
    </citation>
    <scope>NUCLEOTIDE SEQUENCE [LARGE SCALE GENOMIC DNA]</scope>
    <source>
        <strain evidence="6 7">DSM 20467</strain>
    </source>
</reference>
<dbReference type="GO" id="GO:0051287">
    <property type="term" value="F:NAD binding"/>
    <property type="evidence" value="ECO:0007669"/>
    <property type="project" value="InterPro"/>
</dbReference>
<evidence type="ECO:0000256" key="1">
    <source>
        <dbReference type="ARBA" id="ARBA00006601"/>
    </source>
</evidence>
<dbReference type="RefSeq" id="WP_243642190.1">
    <property type="nucleotide sequence ID" value="NZ_SMAA01000023.1"/>
</dbReference>
<name>A0A4R3K2A7_9FIRM</name>
<dbReference type="InterPro" id="IPR014027">
    <property type="entry name" value="UDP-Glc/GDP-Man_DH_C"/>
</dbReference>
<dbReference type="Pfam" id="PF03720">
    <property type="entry name" value="UDPG_MGDP_dh_C"/>
    <property type="match status" value="1"/>
</dbReference>
<dbReference type="PIRSF" id="PIRSF500136">
    <property type="entry name" value="UDP_ManNAc_DH"/>
    <property type="match status" value="1"/>
</dbReference>
<dbReference type="InterPro" id="IPR036220">
    <property type="entry name" value="UDP-Glc/GDP-Man_DH_C_sf"/>
</dbReference>
<comment type="caution">
    <text evidence="6">The sequence shown here is derived from an EMBL/GenBank/DDBJ whole genome shotgun (WGS) entry which is preliminary data.</text>
</comment>
<dbReference type="EMBL" id="SMAA01000023">
    <property type="protein sequence ID" value="TCS76229.1"/>
    <property type="molecule type" value="Genomic_DNA"/>
</dbReference>
<dbReference type="GO" id="GO:0016628">
    <property type="term" value="F:oxidoreductase activity, acting on the CH-CH group of donors, NAD or NADP as acceptor"/>
    <property type="evidence" value="ECO:0007669"/>
    <property type="project" value="InterPro"/>
</dbReference>
<dbReference type="Gene3D" id="3.40.50.720">
    <property type="entry name" value="NAD(P)-binding Rossmann-like Domain"/>
    <property type="match status" value="2"/>
</dbReference>
<dbReference type="Pfam" id="PF03721">
    <property type="entry name" value="UDPG_MGDP_dh_N"/>
    <property type="match status" value="1"/>
</dbReference>
<dbReference type="PIRSF" id="PIRSF000124">
    <property type="entry name" value="UDPglc_GDPman_dh"/>
    <property type="match status" value="1"/>
</dbReference>
<dbReference type="AlphaFoldDB" id="A0A4R3K2A7"/>
<keyword evidence="3" id="KW-0520">NAD</keyword>
<evidence type="ECO:0000313" key="6">
    <source>
        <dbReference type="EMBL" id="TCS76229.1"/>
    </source>
</evidence>
<evidence type="ECO:0000256" key="2">
    <source>
        <dbReference type="ARBA" id="ARBA00023002"/>
    </source>
</evidence>
<evidence type="ECO:0000259" key="5">
    <source>
        <dbReference type="SMART" id="SM00984"/>
    </source>
</evidence>
<dbReference type="InterPro" id="IPR008927">
    <property type="entry name" value="6-PGluconate_DH-like_C_sf"/>
</dbReference>
<dbReference type="InterPro" id="IPR017476">
    <property type="entry name" value="UDP-Glc/GDP-Man"/>
</dbReference>
<comment type="similarity">
    <text evidence="1 4">Belongs to the UDP-glucose/GDP-mannose dehydrogenase family.</text>
</comment>
<proteinExistence type="inferred from homology"/>
<organism evidence="6 7">
    <name type="scientific">Pectinatus cerevisiiphilus</name>
    <dbReference type="NCBI Taxonomy" id="86956"/>
    <lineage>
        <taxon>Bacteria</taxon>
        <taxon>Bacillati</taxon>
        <taxon>Bacillota</taxon>
        <taxon>Negativicutes</taxon>
        <taxon>Selenomonadales</taxon>
        <taxon>Selenomonadaceae</taxon>
        <taxon>Pectinatus</taxon>
    </lineage>
</organism>
<dbReference type="SUPFAM" id="SSF51735">
    <property type="entry name" value="NAD(P)-binding Rossmann-fold domains"/>
    <property type="match status" value="1"/>
</dbReference>
<keyword evidence="2" id="KW-0560">Oxidoreductase</keyword>
<sequence length="432" mass="47979">MLKNPKIALVGLGYVGLPLAAAFSKKTTVIGYDISSAKIDLLRSGIDPTDEIGNDGLKECNIAYTNNAADLKAADFIIVAVPTPINKDNSPDLQPVLEASRIVGENISSGTTVVFESTVYPGVTEELCVPQLERSSHKKCGQDFFIGYSPERINPGDKVHRLQNIVKIVSGSNDQVRKNIKDVYSMIINNIYEAENIKVAEAAKLIENTQRDINIAFLNEVAIAFNKIGISTKAVIDAMDTKWNALGFRPGLVGGHCIGVDPYYFVYKSSVDHANAELVTLARKINNDMSNFVAETIIRRLIEEKHAIKNDKIYVMGLTFKENCPDMRNSRVVDIVKQLESYNIDIKVFDPCADKEYVKNTYGLDIINYADIDDADCLIFAVAHKEFTKLSDSELKALTKNSFPGNKTVIIDVKNIFEKKRMEKMGFAYWGL</sequence>
<protein>
    <submittedName>
        <fullName evidence="6">UDP-N-acetyl-D-galactosamine dehydrogenase</fullName>
    </submittedName>
</protein>
<keyword evidence="7" id="KW-1185">Reference proteome</keyword>
<gene>
    <name evidence="6" type="ORF">EDC37_12311</name>
</gene>
<dbReference type="InterPro" id="IPR028359">
    <property type="entry name" value="UDP_ManNAc/GlcNAc_DH"/>
</dbReference>
<dbReference type="Proteomes" id="UP000295188">
    <property type="component" value="Unassembled WGS sequence"/>
</dbReference>
<feature type="domain" description="UDP-glucose/GDP-mannose dehydrogenase C-terminal" evidence="5">
    <location>
        <begin position="314"/>
        <end position="419"/>
    </location>
</feature>
<dbReference type="SUPFAM" id="SSF52413">
    <property type="entry name" value="UDP-glucose/GDP-mannose dehydrogenase C-terminal domain"/>
    <property type="match status" value="1"/>
</dbReference>
<dbReference type="InterPro" id="IPR001732">
    <property type="entry name" value="UDP-Glc/GDP-Man_DH_N"/>
</dbReference>
<evidence type="ECO:0000313" key="7">
    <source>
        <dbReference type="Proteomes" id="UP000295188"/>
    </source>
</evidence>
<accession>A0A4R3K2A7</accession>
<dbReference type="PANTHER" id="PTHR43491">
    <property type="entry name" value="UDP-N-ACETYL-D-MANNOSAMINE DEHYDROGENASE"/>
    <property type="match status" value="1"/>
</dbReference>
<evidence type="ECO:0000256" key="4">
    <source>
        <dbReference type="PIRNR" id="PIRNR000124"/>
    </source>
</evidence>
<dbReference type="GO" id="GO:0000271">
    <property type="term" value="P:polysaccharide biosynthetic process"/>
    <property type="evidence" value="ECO:0007669"/>
    <property type="project" value="InterPro"/>
</dbReference>
<dbReference type="InterPro" id="IPR036291">
    <property type="entry name" value="NAD(P)-bd_dom_sf"/>
</dbReference>
<dbReference type="PANTHER" id="PTHR43491:SF2">
    <property type="entry name" value="UDP-N-ACETYL-D-MANNOSAMINE DEHYDROGENASE"/>
    <property type="match status" value="1"/>
</dbReference>
<dbReference type="SUPFAM" id="SSF48179">
    <property type="entry name" value="6-phosphogluconate dehydrogenase C-terminal domain-like"/>
    <property type="match status" value="1"/>
</dbReference>
<dbReference type="GO" id="GO:0016616">
    <property type="term" value="F:oxidoreductase activity, acting on the CH-OH group of donors, NAD or NADP as acceptor"/>
    <property type="evidence" value="ECO:0007669"/>
    <property type="project" value="InterPro"/>
</dbReference>
<evidence type="ECO:0000256" key="3">
    <source>
        <dbReference type="ARBA" id="ARBA00023027"/>
    </source>
</evidence>
<dbReference type="Pfam" id="PF00984">
    <property type="entry name" value="UDPG_MGDP_dh"/>
    <property type="match status" value="1"/>
</dbReference>